<sequence length="180" mass="20157">MQLMIAAQFQGTLPEIQQKMAKVAEIFYPKDIYYQLEAIPKMMRFKVLVYSDDLTKAKDALFGIFPNEPRKLQVQVDSQVPLKLSKNVIKPGQTALFGRLPFALKIPGSEAFQLDGDNTIALNEFAVEWDGFGTLRIRDLGEGIGVVVGEVMAPANEWLQIETGAKVRIGRQAVLRFVEI</sequence>
<evidence type="ECO:0000313" key="4">
    <source>
        <dbReference type="Proteomes" id="UP001431572"/>
    </source>
</evidence>
<dbReference type="Proteomes" id="UP000521676">
    <property type="component" value="Unassembled WGS sequence"/>
</dbReference>
<accession>A0A8T7M2P9</accession>
<reference evidence="1 3" key="1">
    <citation type="submission" date="2020-06" db="EMBL/GenBank/DDBJ databases">
        <title>Anoxygenic phototrophic Chloroflexota member uses a Type I reaction center.</title>
        <authorList>
            <person name="Tsuji J.M."/>
            <person name="Shaw N.A."/>
            <person name="Nagashima S."/>
            <person name="Venkiteswaran J."/>
            <person name="Schiff S.L."/>
            <person name="Hanada S."/>
            <person name="Tank M."/>
            <person name="Neufeld J.D."/>
        </authorList>
    </citation>
    <scope>NUCLEOTIDE SEQUENCE [LARGE SCALE GENOMIC DNA]</scope>
    <source>
        <strain evidence="1">L227-S17</strain>
    </source>
</reference>
<evidence type="ECO:0000313" key="2">
    <source>
        <dbReference type="EMBL" id="WJW66668.1"/>
    </source>
</evidence>
<evidence type="ECO:0000313" key="1">
    <source>
        <dbReference type="EMBL" id="NWJ44785.1"/>
    </source>
</evidence>
<protein>
    <submittedName>
        <fullName evidence="1">Uncharacterized protein</fullName>
    </submittedName>
</protein>
<dbReference type="RefSeq" id="WP_341468562.1">
    <property type="nucleotide sequence ID" value="NZ_CP128399.1"/>
</dbReference>
<keyword evidence="4" id="KW-1185">Reference proteome</keyword>
<reference evidence="2" key="2">
    <citation type="journal article" date="2024" name="Nature">
        <title>Anoxygenic phototroph of the Chloroflexota uses a type I reaction centre.</title>
        <authorList>
            <person name="Tsuji J.M."/>
            <person name="Shaw N.A."/>
            <person name="Nagashima S."/>
            <person name="Venkiteswaran J.J."/>
            <person name="Schiff S.L."/>
            <person name="Watanabe T."/>
            <person name="Fukui M."/>
            <person name="Hanada S."/>
            <person name="Tank M."/>
            <person name="Neufeld J.D."/>
        </authorList>
    </citation>
    <scope>NUCLEOTIDE SEQUENCE</scope>
    <source>
        <strain evidence="2">L227-S17</strain>
    </source>
</reference>
<name>A0A8T7M2P9_9CHLR</name>
<proteinExistence type="predicted"/>
<evidence type="ECO:0000313" key="3">
    <source>
        <dbReference type="Proteomes" id="UP000521676"/>
    </source>
</evidence>
<gene>
    <name evidence="1" type="ORF">HXX08_02805</name>
    <name evidence="2" type="ORF">OZ401_002480</name>
</gene>
<dbReference type="AlphaFoldDB" id="A0A8T7M2P9"/>
<organism evidence="1 3">
    <name type="scientific">Candidatus Chlorohelix allophototropha</name>
    <dbReference type="NCBI Taxonomy" id="3003348"/>
    <lineage>
        <taxon>Bacteria</taxon>
        <taxon>Bacillati</taxon>
        <taxon>Chloroflexota</taxon>
        <taxon>Chloroflexia</taxon>
        <taxon>Candidatus Chloroheliales</taxon>
        <taxon>Candidatus Chloroheliaceae</taxon>
        <taxon>Candidatus Chlorohelix</taxon>
    </lineage>
</organism>
<dbReference type="EMBL" id="CP128399">
    <property type="protein sequence ID" value="WJW66668.1"/>
    <property type="molecule type" value="Genomic_DNA"/>
</dbReference>
<dbReference type="EMBL" id="JACATZ010000001">
    <property type="protein sequence ID" value="NWJ44785.1"/>
    <property type="molecule type" value="Genomic_DNA"/>
</dbReference>
<dbReference type="Proteomes" id="UP001431572">
    <property type="component" value="Chromosome 1"/>
</dbReference>